<feature type="non-terminal residue" evidence="1">
    <location>
        <position position="1"/>
    </location>
</feature>
<comment type="caution">
    <text evidence="1">The sequence shown here is derived from an EMBL/GenBank/DDBJ whole genome shotgun (WGS) entry which is preliminary data.</text>
</comment>
<dbReference type="AlphaFoldDB" id="X0ZJI7"/>
<gene>
    <name evidence="1" type="ORF">S01H4_05174</name>
</gene>
<evidence type="ECO:0000313" key="1">
    <source>
        <dbReference type="EMBL" id="GAG69549.1"/>
    </source>
</evidence>
<reference evidence="1" key="1">
    <citation type="journal article" date="2014" name="Front. Microbiol.">
        <title>High frequency of phylogenetically diverse reductive dehalogenase-homologous genes in deep subseafloor sedimentary metagenomes.</title>
        <authorList>
            <person name="Kawai M."/>
            <person name="Futagami T."/>
            <person name="Toyoda A."/>
            <person name="Takaki Y."/>
            <person name="Nishi S."/>
            <person name="Hori S."/>
            <person name="Arai W."/>
            <person name="Tsubouchi T."/>
            <person name="Morono Y."/>
            <person name="Uchiyama I."/>
            <person name="Ito T."/>
            <person name="Fujiyama A."/>
            <person name="Inagaki F."/>
            <person name="Takami H."/>
        </authorList>
    </citation>
    <scope>NUCLEOTIDE SEQUENCE</scope>
    <source>
        <strain evidence="1">Expedition CK06-06</strain>
    </source>
</reference>
<sequence>YDLDKIHIIVDIKSSETKNNLFASVRLEVENKKGKTQGLKHLKKIPVNSEKWVKVEITDKIPKDAVFMKCIFVLLNGGDLELNDLKLFYQTNAEWNSIK</sequence>
<accession>X0ZJI7</accession>
<protein>
    <submittedName>
        <fullName evidence="1">Uncharacterized protein</fullName>
    </submittedName>
</protein>
<dbReference type="EMBL" id="BART01001473">
    <property type="protein sequence ID" value="GAG69549.1"/>
    <property type="molecule type" value="Genomic_DNA"/>
</dbReference>
<name>X0ZJI7_9ZZZZ</name>
<organism evidence="1">
    <name type="scientific">marine sediment metagenome</name>
    <dbReference type="NCBI Taxonomy" id="412755"/>
    <lineage>
        <taxon>unclassified sequences</taxon>
        <taxon>metagenomes</taxon>
        <taxon>ecological metagenomes</taxon>
    </lineage>
</organism>
<proteinExistence type="predicted"/>